<name>A0A0X8HT10_9SACH</name>
<protein>
    <submittedName>
        <fullName evidence="2">HDR172Cp</fullName>
    </submittedName>
</protein>
<dbReference type="EMBL" id="CP014244">
    <property type="protein sequence ID" value="AMD20914.1"/>
    <property type="molecule type" value="Genomic_DNA"/>
</dbReference>
<organism evidence="2 3">
    <name type="scientific">Eremothecium sinecaudum</name>
    <dbReference type="NCBI Taxonomy" id="45286"/>
    <lineage>
        <taxon>Eukaryota</taxon>
        <taxon>Fungi</taxon>
        <taxon>Dikarya</taxon>
        <taxon>Ascomycota</taxon>
        <taxon>Saccharomycotina</taxon>
        <taxon>Saccharomycetes</taxon>
        <taxon>Saccharomycetales</taxon>
        <taxon>Saccharomycetaceae</taxon>
        <taxon>Eremothecium</taxon>
    </lineage>
</organism>
<dbReference type="Proteomes" id="UP000243052">
    <property type="component" value="Chromosome iv"/>
</dbReference>
<dbReference type="Gene3D" id="3.40.50.720">
    <property type="entry name" value="NAD(P)-binding Rossmann-like Domain"/>
    <property type="match status" value="1"/>
</dbReference>
<dbReference type="PANTHER" id="PTHR15020">
    <property type="entry name" value="FLAVIN REDUCTASE-RELATED"/>
    <property type="match status" value="1"/>
</dbReference>
<gene>
    <name evidence="2" type="ORF">AW171_hschr42836</name>
</gene>
<feature type="domain" description="NAD(P)-binding" evidence="1">
    <location>
        <begin position="9"/>
        <end position="197"/>
    </location>
</feature>
<dbReference type="Pfam" id="PF13460">
    <property type="entry name" value="NAD_binding_10"/>
    <property type="match status" value="1"/>
</dbReference>
<sequence length="224" mass="24596">MVSKVAIIGSNGKIGKILVKKLKDSSKYSPLAFVRKQEQIEKLKADGVEAKLLDIGEASVDDITKAVKGAKVVVFSAGSEEDLFNVDLDGALKTAEACENLGIKKFILVSTIGADDRDFWSSPTLRDFNLRNYFVCKRVADKIIQSSNLDYTIVRPGVLLEGEGTGKIVDLDEVKTDRNDVCFIQRADVAEFIFQSLPHLDKMKKKVFTLGNGDVPIADIIKSL</sequence>
<evidence type="ECO:0000313" key="2">
    <source>
        <dbReference type="EMBL" id="AMD20914.1"/>
    </source>
</evidence>
<dbReference type="InterPro" id="IPR036291">
    <property type="entry name" value="NAD(P)-bd_dom_sf"/>
</dbReference>
<accession>A0A0X8HT10</accession>
<dbReference type="SUPFAM" id="SSF51735">
    <property type="entry name" value="NAD(P)-binding Rossmann-fold domains"/>
    <property type="match status" value="1"/>
</dbReference>
<dbReference type="InterPro" id="IPR016040">
    <property type="entry name" value="NAD(P)-bd_dom"/>
</dbReference>
<dbReference type="PANTHER" id="PTHR15020:SF50">
    <property type="entry name" value="UPF0659 PROTEIN YMR090W"/>
    <property type="match status" value="1"/>
</dbReference>
<dbReference type="AlphaFoldDB" id="A0A0X8HT10"/>
<dbReference type="CDD" id="cd05243">
    <property type="entry name" value="SDR_a5"/>
    <property type="match status" value="1"/>
</dbReference>
<dbReference type="RefSeq" id="XP_017987910.1">
    <property type="nucleotide sequence ID" value="XM_018132421.1"/>
</dbReference>
<dbReference type="STRING" id="45286.A0A0X8HT10"/>
<keyword evidence="3" id="KW-1185">Reference proteome</keyword>
<dbReference type="GeneID" id="28724183"/>
<reference evidence="2 3" key="1">
    <citation type="submission" date="2016-01" db="EMBL/GenBank/DDBJ databases">
        <title>Genome sequence of the yeast Holleya sinecauda.</title>
        <authorList>
            <person name="Dietrich F.S."/>
        </authorList>
    </citation>
    <scope>NUCLEOTIDE SEQUENCE [LARGE SCALE GENOMIC DNA]</scope>
    <source>
        <strain evidence="2 3">ATCC 58844</strain>
    </source>
</reference>
<evidence type="ECO:0000259" key="1">
    <source>
        <dbReference type="Pfam" id="PF13460"/>
    </source>
</evidence>
<evidence type="ECO:0000313" key="3">
    <source>
        <dbReference type="Proteomes" id="UP000243052"/>
    </source>
</evidence>
<dbReference type="OrthoDB" id="10254604at2759"/>
<proteinExistence type="predicted"/>